<evidence type="ECO:0000313" key="4">
    <source>
        <dbReference type="Proteomes" id="UP000199513"/>
    </source>
</evidence>
<gene>
    <name evidence="3" type="ORF">SAMN04488541_103713</name>
</gene>
<feature type="domain" description="AB hydrolase-1" evidence="2">
    <location>
        <begin position="25"/>
        <end position="131"/>
    </location>
</feature>
<dbReference type="GO" id="GO:0016787">
    <property type="term" value="F:hydrolase activity"/>
    <property type="evidence" value="ECO:0007669"/>
    <property type="project" value="UniProtKB-KW"/>
</dbReference>
<dbReference type="AlphaFoldDB" id="A0A1I2IWM7"/>
<name>A0A1I2IWM7_9BACT</name>
<keyword evidence="1" id="KW-0378">Hydrolase</keyword>
<dbReference type="Gene3D" id="3.40.50.1820">
    <property type="entry name" value="alpha/beta hydrolase"/>
    <property type="match status" value="1"/>
</dbReference>
<dbReference type="InterPro" id="IPR029058">
    <property type="entry name" value="AB_hydrolase_fold"/>
</dbReference>
<sequence length="265" mass="30779">MIEKNNRMNLNFKELGEDNTYQGSLIILHGLFGMLDNWITLGKKFAQHYHIYLLDLRNHGRSEWDEEFSYEIMALDLYEFIRNQSISTPLFLLGHSMGGKVAMQFAADYAEAFDKLIVVDIAPRAYPVHHGTILEALNSIDLSTLTNRNQAEDVMTQYGLDIGTRQFLMKNLYRTEEGTFAWRMNLEVLTAKIEKVGEKLRYQQVIQKPTLFVGGGKSNYIQVIDYEEIKQIFPQSTIQIIEDAGHWVHAEKPEEFYEVVIEFLR</sequence>
<dbReference type="PANTHER" id="PTHR46118:SF4">
    <property type="entry name" value="PROTEIN ABHD11"/>
    <property type="match status" value="1"/>
</dbReference>
<dbReference type="Pfam" id="PF00561">
    <property type="entry name" value="Abhydrolase_1"/>
    <property type="match status" value="2"/>
</dbReference>
<accession>A0A1I2IWM7</accession>
<dbReference type="PRINTS" id="PR00412">
    <property type="entry name" value="EPOXHYDRLASE"/>
</dbReference>
<keyword evidence="4" id="KW-1185">Reference proteome</keyword>
<dbReference type="EMBL" id="FONY01000037">
    <property type="protein sequence ID" value="SFF46023.1"/>
    <property type="molecule type" value="Genomic_DNA"/>
</dbReference>
<dbReference type="Proteomes" id="UP000199513">
    <property type="component" value="Unassembled WGS sequence"/>
</dbReference>
<organism evidence="3 4">
    <name type="scientific">Thermoflexibacter ruber</name>
    <dbReference type="NCBI Taxonomy" id="1003"/>
    <lineage>
        <taxon>Bacteria</taxon>
        <taxon>Pseudomonadati</taxon>
        <taxon>Bacteroidota</taxon>
        <taxon>Cytophagia</taxon>
        <taxon>Cytophagales</taxon>
        <taxon>Thermoflexibacteraceae</taxon>
        <taxon>Thermoflexibacter</taxon>
    </lineage>
</organism>
<dbReference type="STRING" id="1003.SAMN04488541_103713"/>
<reference evidence="3 4" key="1">
    <citation type="submission" date="2016-10" db="EMBL/GenBank/DDBJ databases">
        <authorList>
            <person name="de Groot N.N."/>
        </authorList>
    </citation>
    <scope>NUCLEOTIDE SEQUENCE [LARGE SCALE GENOMIC DNA]</scope>
    <source>
        <strain>GEY</strain>
        <strain evidence="4">DSM 9560</strain>
    </source>
</reference>
<protein>
    <submittedName>
        <fullName evidence="3">Pimeloyl-ACP methyl ester carboxylesterase</fullName>
    </submittedName>
</protein>
<dbReference type="PANTHER" id="PTHR46118">
    <property type="entry name" value="PROTEIN ABHD11"/>
    <property type="match status" value="1"/>
</dbReference>
<evidence type="ECO:0000256" key="1">
    <source>
        <dbReference type="ARBA" id="ARBA00022801"/>
    </source>
</evidence>
<proteinExistence type="predicted"/>
<dbReference type="InterPro" id="IPR000073">
    <property type="entry name" value="AB_hydrolase_1"/>
</dbReference>
<evidence type="ECO:0000313" key="3">
    <source>
        <dbReference type="EMBL" id="SFF46023.1"/>
    </source>
</evidence>
<dbReference type="InterPro" id="IPR000639">
    <property type="entry name" value="Epox_hydrolase-like"/>
</dbReference>
<feature type="domain" description="AB hydrolase-1" evidence="2">
    <location>
        <begin position="202"/>
        <end position="253"/>
    </location>
</feature>
<evidence type="ECO:0000259" key="2">
    <source>
        <dbReference type="Pfam" id="PF00561"/>
    </source>
</evidence>
<dbReference type="PRINTS" id="PR00111">
    <property type="entry name" value="ABHYDROLASE"/>
</dbReference>
<dbReference type="SUPFAM" id="SSF53474">
    <property type="entry name" value="alpha/beta-Hydrolases"/>
    <property type="match status" value="1"/>
</dbReference>